<evidence type="ECO:0000313" key="1">
    <source>
        <dbReference type="EMBL" id="ATL48190.1"/>
    </source>
</evidence>
<accession>A0A291QW84</accession>
<dbReference type="RefSeq" id="WP_098194567.1">
    <property type="nucleotide sequence ID" value="NZ_CP023777.1"/>
</dbReference>
<reference evidence="1 2" key="1">
    <citation type="submission" date="2017-10" db="EMBL/GenBank/DDBJ databases">
        <title>Paenichitinophaga pekingensis gen. nov., sp. nov., isolated from activated sludge.</title>
        <authorList>
            <person name="Jin D."/>
            <person name="Kong X."/>
            <person name="Deng Y."/>
            <person name="Bai Z."/>
        </authorList>
    </citation>
    <scope>NUCLEOTIDE SEQUENCE [LARGE SCALE GENOMIC DNA]</scope>
    <source>
        <strain evidence="1 2">13</strain>
    </source>
</reference>
<dbReference type="KEGG" id="cbae:COR50_14030"/>
<dbReference type="Proteomes" id="UP000220133">
    <property type="component" value="Chromosome"/>
</dbReference>
<dbReference type="EMBL" id="CP023777">
    <property type="protein sequence ID" value="ATL48190.1"/>
    <property type="molecule type" value="Genomic_DNA"/>
</dbReference>
<organism evidence="1 2">
    <name type="scientific">Chitinophaga caeni</name>
    <dbReference type="NCBI Taxonomy" id="2029983"/>
    <lineage>
        <taxon>Bacteria</taxon>
        <taxon>Pseudomonadati</taxon>
        <taxon>Bacteroidota</taxon>
        <taxon>Chitinophagia</taxon>
        <taxon>Chitinophagales</taxon>
        <taxon>Chitinophagaceae</taxon>
        <taxon>Chitinophaga</taxon>
    </lineage>
</organism>
<evidence type="ECO:0000313" key="2">
    <source>
        <dbReference type="Proteomes" id="UP000220133"/>
    </source>
</evidence>
<dbReference type="OrthoDB" id="288554at2"/>
<protein>
    <submittedName>
        <fullName evidence="1">Uncharacterized protein</fullName>
    </submittedName>
</protein>
<proteinExistence type="predicted"/>
<sequence>MKDKQYFKKGTELDEGWVVFYFEFEADYIIRQIEVYPTATFFLDEANPEIEGHMLGDQSIRYFDYDPSDIISAEEFFQIWNTRK</sequence>
<dbReference type="AlphaFoldDB" id="A0A291QW84"/>
<keyword evidence="2" id="KW-1185">Reference proteome</keyword>
<gene>
    <name evidence="1" type="ORF">COR50_14030</name>
</gene>
<name>A0A291QW84_9BACT</name>